<dbReference type="PANTHER" id="PTHR37833:SF1">
    <property type="entry name" value="SIGNAL PEPTIDE PROTEIN"/>
    <property type="match status" value="1"/>
</dbReference>
<organism evidence="1 2">
    <name type="scientific">Hydrotalea sandarakina</name>
    <dbReference type="NCBI Taxonomy" id="1004304"/>
    <lineage>
        <taxon>Bacteria</taxon>
        <taxon>Pseudomonadati</taxon>
        <taxon>Bacteroidota</taxon>
        <taxon>Chitinophagia</taxon>
        <taxon>Chitinophagales</taxon>
        <taxon>Chitinophagaceae</taxon>
        <taxon>Hydrotalea</taxon>
    </lineage>
</organism>
<protein>
    <submittedName>
        <fullName evidence="1">Uncharacterized protein DUF1573</fullName>
    </submittedName>
</protein>
<dbReference type="EMBL" id="QKZV01000001">
    <property type="protein sequence ID" value="PZX65748.1"/>
    <property type="molecule type" value="Genomic_DNA"/>
</dbReference>
<sequence length="162" mass="18065">MNKTALFISVVFCWGYFSCKQKPSKNVYENNLGIPPAVLAQLDSIHYTQIQWIDSVKTIGNVFYGDTVLLNFMFKNTGETPLFIAEVKPSCGCTVANYPKHGIMPGEIGILQAKYTSEGFPGNFRKSITVKSNTTNGVYHSLQFLGILSKDSLPHQNKTYLK</sequence>
<dbReference type="PANTHER" id="PTHR37833">
    <property type="entry name" value="LIPOPROTEIN-RELATED"/>
    <property type="match status" value="1"/>
</dbReference>
<dbReference type="Gene3D" id="2.60.40.10">
    <property type="entry name" value="Immunoglobulins"/>
    <property type="match status" value="1"/>
</dbReference>
<keyword evidence="2" id="KW-1185">Reference proteome</keyword>
<reference evidence="1 2" key="1">
    <citation type="submission" date="2018-06" db="EMBL/GenBank/DDBJ databases">
        <title>Genomic Encyclopedia of Archaeal and Bacterial Type Strains, Phase II (KMG-II): from individual species to whole genera.</title>
        <authorList>
            <person name="Goeker M."/>
        </authorList>
    </citation>
    <scope>NUCLEOTIDE SEQUENCE [LARGE SCALE GENOMIC DNA]</scope>
    <source>
        <strain evidence="1 2">DSM 23241</strain>
    </source>
</reference>
<evidence type="ECO:0000313" key="2">
    <source>
        <dbReference type="Proteomes" id="UP000249720"/>
    </source>
</evidence>
<dbReference type="InterPro" id="IPR013783">
    <property type="entry name" value="Ig-like_fold"/>
</dbReference>
<proteinExistence type="predicted"/>
<dbReference type="AlphaFoldDB" id="A0A2W7RY89"/>
<dbReference type="Proteomes" id="UP000249720">
    <property type="component" value="Unassembled WGS sequence"/>
</dbReference>
<evidence type="ECO:0000313" key="1">
    <source>
        <dbReference type="EMBL" id="PZX65748.1"/>
    </source>
</evidence>
<gene>
    <name evidence="1" type="ORF">LX80_00240</name>
</gene>
<name>A0A2W7RY89_9BACT</name>
<dbReference type="Pfam" id="PF07610">
    <property type="entry name" value="DUF1573"/>
    <property type="match status" value="1"/>
</dbReference>
<dbReference type="InterPro" id="IPR011467">
    <property type="entry name" value="DUF1573"/>
</dbReference>
<accession>A0A2W7RY89</accession>
<comment type="caution">
    <text evidence="1">The sequence shown here is derived from an EMBL/GenBank/DDBJ whole genome shotgun (WGS) entry which is preliminary data.</text>
</comment>